<evidence type="ECO:0000256" key="1">
    <source>
        <dbReference type="ARBA" id="ARBA00004123"/>
    </source>
</evidence>
<accession>A0A498KBM0</accession>
<dbReference type="GO" id="GO:0003002">
    <property type="term" value="P:regionalization"/>
    <property type="evidence" value="ECO:0007669"/>
    <property type="project" value="UniProtKB-ARBA"/>
</dbReference>
<dbReference type="STRING" id="3750.A0A498KBM0"/>
<sequence length="268" mass="30554">MRTLTRMKKRTKSPSRRSTSNTKSESVILNYHCDLEEFGFKLKNETIVIQEKASRTVKDLLGSLEVGLSVAHDKRLSSSGVVKMEEERRWWGGEGSYKLVVLLFNVSVPCSSLFDIVTVRCGHCTNLWSVNMAAAFQSPSWQDVQAQNYNYNSQNYRIDLGSSSKCNKKNATRDPTSDHVTEERGVNRPPEKRQRVPSAYNQFIKEEIQRIKANNPDISHREAFSTAAKNWAHFPHIHFGLMLEANNQAKLDNDPEKHLMSRAALLNN</sequence>
<feature type="region of interest" description="Disordered" evidence="7">
    <location>
        <begin position="1"/>
        <end position="23"/>
    </location>
</feature>
<evidence type="ECO:0000256" key="7">
    <source>
        <dbReference type="SAM" id="MobiDB-lite"/>
    </source>
</evidence>
<dbReference type="Gene3D" id="1.10.30.10">
    <property type="entry name" value="High mobility group box domain"/>
    <property type="match status" value="1"/>
</dbReference>
<evidence type="ECO:0000256" key="6">
    <source>
        <dbReference type="ARBA" id="ARBA00023242"/>
    </source>
</evidence>
<evidence type="ECO:0000256" key="2">
    <source>
        <dbReference type="ARBA" id="ARBA00010325"/>
    </source>
</evidence>
<evidence type="ECO:0000313" key="10">
    <source>
        <dbReference type="EMBL" id="RXI05730.1"/>
    </source>
</evidence>
<dbReference type="SUPFAM" id="SSF47095">
    <property type="entry name" value="HMG-box"/>
    <property type="match status" value="1"/>
</dbReference>
<dbReference type="GO" id="GO:0005634">
    <property type="term" value="C:nucleus"/>
    <property type="evidence" value="ECO:0007669"/>
    <property type="project" value="UniProtKB-SubCell"/>
</dbReference>
<comment type="similarity">
    <text evidence="2">Belongs to the YABBY family.</text>
</comment>
<dbReference type="Pfam" id="PF24868">
    <property type="entry name" value="YABBY_N"/>
    <property type="match status" value="1"/>
</dbReference>
<dbReference type="Proteomes" id="UP000290289">
    <property type="component" value="Chromosome 2"/>
</dbReference>
<name>A0A498KBM0_MALDO</name>
<organism evidence="10 11">
    <name type="scientific">Malus domestica</name>
    <name type="common">Apple</name>
    <name type="synonym">Pyrus malus</name>
    <dbReference type="NCBI Taxonomy" id="3750"/>
    <lineage>
        <taxon>Eukaryota</taxon>
        <taxon>Viridiplantae</taxon>
        <taxon>Streptophyta</taxon>
        <taxon>Embryophyta</taxon>
        <taxon>Tracheophyta</taxon>
        <taxon>Spermatophyta</taxon>
        <taxon>Magnoliopsida</taxon>
        <taxon>eudicotyledons</taxon>
        <taxon>Gunneridae</taxon>
        <taxon>Pentapetalae</taxon>
        <taxon>rosids</taxon>
        <taxon>fabids</taxon>
        <taxon>Rosales</taxon>
        <taxon>Rosaceae</taxon>
        <taxon>Amygdaloideae</taxon>
        <taxon>Maleae</taxon>
        <taxon>Malus</taxon>
    </lineage>
</organism>
<gene>
    <name evidence="10" type="ORF">DVH24_017772</name>
</gene>
<evidence type="ECO:0008006" key="12">
    <source>
        <dbReference type="Google" id="ProtNLM"/>
    </source>
</evidence>
<evidence type="ECO:0000313" key="11">
    <source>
        <dbReference type="Proteomes" id="UP000290289"/>
    </source>
</evidence>
<dbReference type="AlphaFoldDB" id="A0A498KBM0"/>
<dbReference type="GO" id="GO:0045165">
    <property type="term" value="P:cell fate commitment"/>
    <property type="evidence" value="ECO:0007669"/>
    <property type="project" value="TreeGrafter"/>
</dbReference>
<reference evidence="10 11" key="1">
    <citation type="submission" date="2018-10" db="EMBL/GenBank/DDBJ databases">
        <title>A high-quality apple genome assembly.</title>
        <authorList>
            <person name="Hu J."/>
        </authorList>
    </citation>
    <scope>NUCLEOTIDE SEQUENCE [LARGE SCALE GENOMIC DNA]</scope>
    <source>
        <strain evidence="11">cv. HFTH1</strain>
        <tissue evidence="10">Young leaf</tissue>
    </source>
</reference>
<comment type="caution">
    <text evidence="10">The sequence shown here is derived from an EMBL/GenBank/DDBJ whole genome shotgun (WGS) entry which is preliminary data.</text>
</comment>
<evidence type="ECO:0000259" key="8">
    <source>
        <dbReference type="Pfam" id="PF04690"/>
    </source>
</evidence>
<feature type="compositionally biased region" description="Basic and acidic residues" evidence="7">
    <location>
        <begin position="171"/>
        <end position="194"/>
    </location>
</feature>
<feature type="domain" description="YABBY N-terminal" evidence="9">
    <location>
        <begin position="104"/>
        <end position="145"/>
    </location>
</feature>
<evidence type="ECO:0000256" key="4">
    <source>
        <dbReference type="ARBA" id="ARBA00022771"/>
    </source>
</evidence>
<feature type="compositionally biased region" description="Basic residues" evidence="7">
    <location>
        <begin position="1"/>
        <end position="15"/>
    </location>
</feature>
<dbReference type="InterPro" id="IPR056775">
    <property type="entry name" value="YABBY_C"/>
</dbReference>
<dbReference type="GO" id="GO:0008270">
    <property type="term" value="F:zinc ion binding"/>
    <property type="evidence" value="ECO:0007669"/>
    <property type="project" value="UniProtKB-KW"/>
</dbReference>
<keyword evidence="6" id="KW-0539">Nucleus</keyword>
<evidence type="ECO:0000256" key="3">
    <source>
        <dbReference type="ARBA" id="ARBA00022723"/>
    </source>
</evidence>
<keyword evidence="11" id="KW-1185">Reference proteome</keyword>
<dbReference type="GO" id="GO:0050793">
    <property type="term" value="P:regulation of developmental process"/>
    <property type="evidence" value="ECO:0007669"/>
    <property type="project" value="UniProtKB-ARBA"/>
</dbReference>
<feature type="region of interest" description="Disordered" evidence="7">
    <location>
        <begin position="162"/>
        <end position="196"/>
    </location>
</feature>
<dbReference type="InterPro" id="IPR006780">
    <property type="entry name" value="YABBY"/>
</dbReference>
<protein>
    <recommendedName>
        <fullName evidence="12">YABBY domain class transcription factor</fullName>
    </recommendedName>
</protein>
<feature type="domain" description="YABBY protein C-terminal" evidence="8">
    <location>
        <begin position="178"/>
        <end position="240"/>
    </location>
</feature>
<dbReference type="PANTHER" id="PTHR31675">
    <property type="entry name" value="PROTEIN YABBY 6-RELATED"/>
    <property type="match status" value="1"/>
</dbReference>
<keyword evidence="5" id="KW-0862">Zinc</keyword>
<evidence type="ECO:0000256" key="5">
    <source>
        <dbReference type="ARBA" id="ARBA00022833"/>
    </source>
</evidence>
<dbReference type="InterPro" id="IPR056776">
    <property type="entry name" value="YABBY_N"/>
</dbReference>
<dbReference type="CDD" id="cd00084">
    <property type="entry name" value="HMG-box_SF"/>
    <property type="match status" value="1"/>
</dbReference>
<dbReference type="FunFam" id="1.10.30.10:FF:000012">
    <property type="entry name" value="axial regulator YABBY 5-like"/>
    <property type="match status" value="1"/>
</dbReference>
<dbReference type="EMBL" id="RDQH01000328">
    <property type="protein sequence ID" value="RXI05730.1"/>
    <property type="molecule type" value="Genomic_DNA"/>
</dbReference>
<dbReference type="PANTHER" id="PTHR31675:SF49">
    <property type="entry name" value="AXIAL REGULATOR YABBY 5"/>
    <property type="match status" value="1"/>
</dbReference>
<comment type="subcellular location">
    <subcellularLocation>
        <location evidence="1">Nucleus</location>
    </subcellularLocation>
</comment>
<keyword evidence="3" id="KW-0479">Metal-binding</keyword>
<dbReference type="InterPro" id="IPR036910">
    <property type="entry name" value="HMG_box_dom_sf"/>
</dbReference>
<proteinExistence type="inferred from homology"/>
<evidence type="ECO:0000259" key="9">
    <source>
        <dbReference type="Pfam" id="PF24868"/>
    </source>
</evidence>
<keyword evidence="4" id="KW-0863">Zinc-finger</keyword>
<dbReference type="Pfam" id="PF04690">
    <property type="entry name" value="YABBY"/>
    <property type="match status" value="1"/>
</dbReference>